<organism evidence="12 13">
    <name type="scientific">Schizosaccharomyces osmophilus</name>
    <dbReference type="NCBI Taxonomy" id="2545709"/>
    <lineage>
        <taxon>Eukaryota</taxon>
        <taxon>Fungi</taxon>
        <taxon>Dikarya</taxon>
        <taxon>Ascomycota</taxon>
        <taxon>Taphrinomycotina</taxon>
        <taxon>Schizosaccharomycetes</taxon>
        <taxon>Schizosaccharomycetales</taxon>
        <taxon>Schizosaccharomycetaceae</taxon>
        <taxon>Schizosaccharomyces</taxon>
    </lineage>
</organism>
<evidence type="ECO:0000313" key="13">
    <source>
        <dbReference type="Proteomes" id="UP001212411"/>
    </source>
</evidence>
<dbReference type="EC" id="3.4.11.21" evidence="4"/>
<evidence type="ECO:0000256" key="11">
    <source>
        <dbReference type="RuleBase" id="RU004386"/>
    </source>
</evidence>
<keyword evidence="7 11" id="KW-0479">Metal-binding</keyword>
<dbReference type="GeneID" id="80877291"/>
<keyword evidence="8 11" id="KW-0378">Hydrolase</keyword>
<comment type="similarity">
    <text evidence="3 11">Belongs to the peptidase M18 family.</text>
</comment>
<keyword evidence="10 11" id="KW-0482">Metalloprotease</keyword>
<keyword evidence="13" id="KW-1185">Reference proteome</keyword>
<dbReference type="Proteomes" id="UP001212411">
    <property type="component" value="Chromosome 2"/>
</dbReference>
<dbReference type="GO" id="GO:0008270">
    <property type="term" value="F:zinc ion binding"/>
    <property type="evidence" value="ECO:0007669"/>
    <property type="project" value="InterPro"/>
</dbReference>
<dbReference type="PANTHER" id="PTHR28570">
    <property type="entry name" value="ASPARTYL AMINOPEPTIDASE"/>
    <property type="match status" value="1"/>
</dbReference>
<keyword evidence="6 11" id="KW-0645">Protease</keyword>
<accession>A0AAE9WE78</accession>
<gene>
    <name evidence="12" type="primary">ape4</name>
    <name evidence="12" type="ORF">SOMG_03815</name>
</gene>
<evidence type="ECO:0000256" key="9">
    <source>
        <dbReference type="ARBA" id="ARBA00022833"/>
    </source>
</evidence>
<dbReference type="GO" id="GO:0000324">
    <property type="term" value="C:fungal-type vacuole"/>
    <property type="evidence" value="ECO:0007669"/>
    <property type="project" value="TreeGrafter"/>
</dbReference>
<dbReference type="Gene3D" id="3.40.630.10">
    <property type="entry name" value="Zn peptidases"/>
    <property type="match status" value="1"/>
</dbReference>
<evidence type="ECO:0000256" key="6">
    <source>
        <dbReference type="ARBA" id="ARBA00022670"/>
    </source>
</evidence>
<protein>
    <recommendedName>
        <fullName evidence="4">aspartyl aminopeptidase</fullName>
        <ecNumber evidence="4">3.4.11.21</ecNumber>
    </recommendedName>
</protein>
<evidence type="ECO:0000256" key="4">
    <source>
        <dbReference type="ARBA" id="ARBA00011965"/>
    </source>
</evidence>
<evidence type="ECO:0000256" key="8">
    <source>
        <dbReference type="ARBA" id="ARBA00022801"/>
    </source>
</evidence>
<dbReference type="SUPFAM" id="SSF53187">
    <property type="entry name" value="Zn-dependent exopeptidases"/>
    <property type="match status" value="1"/>
</dbReference>
<dbReference type="SUPFAM" id="SSF101821">
    <property type="entry name" value="Aminopeptidase/glucanase lid domain"/>
    <property type="match status" value="1"/>
</dbReference>
<comment type="catalytic activity">
    <reaction evidence="1">
        <text>Release of an N-terminal aspartate or glutamate from a peptide, with a preference for aspartate.</text>
        <dbReference type="EC" id="3.4.11.21"/>
    </reaction>
</comment>
<dbReference type="EMBL" id="CP115612">
    <property type="protein sequence ID" value="WBW73118.1"/>
    <property type="molecule type" value="Genomic_DNA"/>
</dbReference>
<evidence type="ECO:0000256" key="7">
    <source>
        <dbReference type="ARBA" id="ARBA00022723"/>
    </source>
</evidence>
<dbReference type="Gene3D" id="2.30.250.10">
    <property type="entry name" value="Aminopeptidase i, Domain 2"/>
    <property type="match status" value="1"/>
</dbReference>
<comment type="cofactor">
    <cofactor evidence="2">
        <name>Zn(2+)</name>
        <dbReference type="ChEBI" id="CHEBI:29105"/>
    </cofactor>
</comment>
<sequence length="460" mass="51043">MTAATKSRALEFLKFVNSCPTPYHVTKNLAEYYKSHGFHYLSEKQDFGSLLETGKSYYVIRNQSSVVAFSVGGKWKPGNGFSIVATHTDSPTLRLKPKSKKSANGYMQVGVEQYGGGIWHSWFDRDLSLAGRVMVQERDGRIVQHNVHIDRPLVRIPTLAIHLDRTANASFSFNMETEFTPLLGLENELSKEEISEDNEEAHHPALLSLIARELGSDVSPKSIVDFELILGDYEKARLGGINEEFVFSPRLDNQGMTFSASRSLIGSLSENSLENDDCIRVVASFDHEEIGSVSAQGAESNFLLSVLERLSGSSEKFYTCMRSSFLVSADMAHAIHPNYASKYESTNSAELNKGTVLKINANQRYMTNSHGMAIMKRASQLSKAPFQVFVIRNDSPCGSTIGPKLAAMTGIPTLDLGNPMLSMHSCREMCGTKDFEYSVQLLSAFFQNFSDMEKSIVIDE</sequence>
<dbReference type="Pfam" id="PF02127">
    <property type="entry name" value="Peptidase_M18"/>
    <property type="match status" value="1"/>
</dbReference>
<evidence type="ECO:0000256" key="5">
    <source>
        <dbReference type="ARBA" id="ARBA00022438"/>
    </source>
</evidence>
<keyword evidence="5 11" id="KW-0031">Aminopeptidase</keyword>
<dbReference type="InterPro" id="IPR023358">
    <property type="entry name" value="Peptidase_M18_dom2"/>
</dbReference>
<keyword evidence="9 11" id="KW-0862">Zinc</keyword>
<proteinExistence type="inferred from homology"/>
<dbReference type="InterPro" id="IPR001948">
    <property type="entry name" value="Peptidase_M18"/>
</dbReference>
<dbReference type="GO" id="GO:0004177">
    <property type="term" value="F:aminopeptidase activity"/>
    <property type="evidence" value="ECO:0007669"/>
    <property type="project" value="UniProtKB-KW"/>
</dbReference>
<dbReference type="RefSeq" id="XP_056037361.1">
    <property type="nucleotide sequence ID" value="XM_056182602.1"/>
</dbReference>
<name>A0AAE9WE78_9SCHI</name>
<evidence type="ECO:0000256" key="3">
    <source>
        <dbReference type="ARBA" id="ARBA00008290"/>
    </source>
</evidence>
<dbReference type="GO" id="GO:0008237">
    <property type="term" value="F:metallopeptidase activity"/>
    <property type="evidence" value="ECO:0007669"/>
    <property type="project" value="UniProtKB-KW"/>
</dbReference>
<dbReference type="PRINTS" id="PR00932">
    <property type="entry name" value="AMINO1PTASE"/>
</dbReference>
<dbReference type="AlphaFoldDB" id="A0AAE9WE78"/>
<dbReference type="KEGG" id="som:SOMG_03815"/>
<evidence type="ECO:0000313" key="12">
    <source>
        <dbReference type="EMBL" id="WBW73118.1"/>
    </source>
</evidence>
<dbReference type="FunFam" id="2.30.250.10:FF:000001">
    <property type="entry name" value="Aspartyl aminopeptidase 1"/>
    <property type="match status" value="1"/>
</dbReference>
<dbReference type="GO" id="GO:0006508">
    <property type="term" value="P:proteolysis"/>
    <property type="evidence" value="ECO:0007669"/>
    <property type="project" value="UniProtKB-KW"/>
</dbReference>
<evidence type="ECO:0000256" key="2">
    <source>
        <dbReference type="ARBA" id="ARBA00001947"/>
    </source>
</evidence>
<dbReference type="CDD" id="cd05658">
    <property type="entry name" value="M18_DAP"/>
    <property type="match status" value="1"/>
</dbReference>
<evidence type="ECO:0000256" key="1">
    <source>
        <dbReference type="ARBA" id="ARBA00001335"/>
    </source>
</evidence>
<evidence type="ECO:0000256" key="10">
    <source>
        <dbReference type="ARBA" id="ARBA00023049"/>
    </source>
</evidence>
<reference evidence="12 13" key="1">
    <citation type="journal article" date="2023" name="G3 (Bethesda)">
        <title>A high-quality reference genome for the fission yeast Schizosaccharomyces osmophilus.</title>
        <authorList>
            <person name="Jia G.S."/>
            <person name="Zhang W.C."/>
            <person name="Liang Y."/>
            <person name="Liu X.H."/>
            <person name="Rhind N."/>
            <person name="Pidoux A."/>
            <person name="Brysch-Herzberg M."/>
            <person name="Du L.L."/>
        </authorList>
    </citation>
    <scope>NUCLEOTIDE SEQUENCE [LARGE SCALE GENOMIC DNA]</scope>
    <source>
        <strain evidence="12 13">CBS 15793</strain>
    </source>
</reference>
<dbReference type="NCBIfam" id="NF002759">
    <property type="entry name" value="PRK02813.1"/>
    <property type="match status" value="1"/>
</dbReference>
<dbReference type="PANTHER" id="PTHR28570:SF3">
    <property type="entry name" value="ASPARTYL AMINOPEPTIDASE"/>
    <property type="match status" value="1"/>
</dbReference>